<dbReference type="OrthoDB" id="9794725at2"/>
<dbReference type="PANTHER" id="PTHR30383">
    <property type="entry name" value="THIOESTERASE 1/PROTEASE 1/LYSOPHOSPHOLIPASE L1"/>
    <property type="match status" value="1"/>
</dbReference>
<accession>D5RQ30</accession>
<dbReference type="AlphaFoldDB" id="D5RQ30"/>
<evidence type="ECO:0000256" key="1">
    <source>
        <dbReference type="SAM" id="MobiDB-lite"/>
    </source>
</evidence>
<dbReference type="InterPro" id="IPR036514">
    <property type="entry name" value="SGNH_hydro_sf"/>
</dbReference>
<evidence type="ECO:0000313" key="4">
    <source>
        <dbReference type="Proteomes" id="UP000005324"/>
    </source>
</evidence>
<dbReference type="Proteomes" id="UP000005324">
    <property type="component" value="Unassembled WGS sequence"/>
</dbReference>
<sequence>MAQAPQAGLSACPGLPPRSPMPRDATPDYLAEPTWRGRVAELDRQIAAHDMAQAQVVFLGDSLVQGWFPAIYQQFYGHRAAANLGVGGDFTQGLLARLQRGHWPASLKPRLAVLLVGTNNIQYGGQPADIALGIAEVVRFIRGRSPQTRILLIGLLPRGDNAAEPMRRNIAQVNALIARCADQQHVFYAEPGPLLLDGQGRLSRDIAFDGLHLSMVGYALLSAGIEPQIRQILAMP</sequence>
<dbReference type="Gene3D" id="3.40.50.1110">
    <property type="entry name" value="SGNH hydrolase"/>
    <property type="match status" value="1"/>
</dbReference>
<proteinExistence type="predicted"/>
<dbReference type="HOGENOM" id="CLU_051989_2_1_5"/>
<gene>
    <name evidence="3" type="ORF">HMPREF0731_3192</name>
</gene>
<evidence type="ECO:0000313" key="3">
    <source>
        <dbReference type="EMBL" id="EFH10592.1"/>
    </source>
</evidence>
<dbReference type="RefSeq" id="WP_007002222.1">
    <property type="nucleotide sequence ID" value="NZ_GG770777.1"/>
</dbReference>
<protein>
    <submittedName>
        <fullName evidence="3">GDSL-like protein</fullName>
    </submittedName>
</protein>
<evidence type="ECO:0000259" key="2">
    <source>
        <dbReference type="Pfam" id="PF13472"/>
    </source>
</evidence>
<dbReference type="PANTHER" id="PTHR30383:SF5">
    <property type="entry name" value="SGNH HYDROLASE-TYPE ESTERASE DOMAIN-CONTAINING PROTEIN"/>
    <property type="match status" value="1"/>
</dbReference>
<name>D5RQ30_9PROT</name>
<reference evidence="3 4" key="1">
    <citation type="submission" date="2010-04" db="EMBL/GenBank/DDBJ databases">
        <authorList>
            <person name="Qin X."/>
            <person name="Bachman B."/>
            <person name="Battles P."/>
            <person name="Bell A."/>
            <person name="Bess C."/>
            <person name="Bickham C."/>
            <person name="Chaboub L."/>
            <person name="Chen D."/>
            <person name="Coyle M."/>
            <person name="Deiros D.R."/>
            <person name="Dinh H."/>
            <person name="Forbes L."/>
            <person name="Fowler G."/>
            <person name="Francisco L."/>
            <person name="Fu Q."/>
            <person name="Gubbala S."/>
            <person name="Hale W."/>
            <person name="Han Y."/>
            <person name="Hemphill L."/>
            <person name="Highlander S.K."/>
            <person name="Hirani K."/>
            <person name="Hogues M."/>
            <person name="Jackson L."/>
            <person name="Jakkamsetti A."/>
            <person name="Javaid M."/>
            <person name="Jiang H."/>
            <person name="Korchina V."/>
            <person name="Kovar C."/>
            <person name="Lara F."/>
            <person name="Lee S."/>
            <person name="Mata R."/>
            <person name="Mathew T."/>
            <person name="Moen C."/>
            <person name="Morales K."/>
            <person name="Munidasa M."/>
            <person name="Nazareth L."/>
            <person name="Ngo R."/>
            <person name="Nguyen L."/>
            <person name="Okwuonu G."/>
            <person name="Ongeri F."/>
            <person name="Patil S."/>
            <person name="Petrosino J."/>
            <person name="Pham C."/>
            <person name="Pham P."/>
            <person name="Pu L.-L."/>
            <person name="Puazo M."/>
            <person name="Raj R."/>
            <person name="Reid J."/>
            <person name="Rouhana J."/>
            <person name="Saada N."/>
            <person name="Shang Y."/>
            <person name="Simmons D."/>
            <person name="Thornton R."/>
            <person name="Warren J."/>
            <person name="Weissenberger G."/>
            <person name="Zhang J."/>
            <person name="Zhang L."/>
            <person name="Zhou C."/>
            <person name="Zhu D."/>
            <person name="Muzny D."/>
            <person name="Worley K."/>
            <person name="Gibbs R."/>
        </authorList>
    </citation>
    <scope>NUCLEOTIDE SEQUENCE [LARGE SCALE GENOMIC DNA]</scope>
    <source>
        <strain evidence="3 4">ATCC 49957</strain>
    </source>
</reference>
<dbReference type="SUPFAM" id="SSF52266">
    <property type="entry name" value="SGNH hydrolase"/>
    <property type="match status" value="1"/>
</dbReference>
<dbReference type="InterPro" id="IPR051532">
    <property type="entry name" value="Ester_Hydrolysis_Enzymes"/>
</dbReference>
<feature type="region of interest" description="Disordered" evidence="1">
    <location>
        <begin position="1"/>
        <end position="28"/>
    </location>
</feature>
<feature type="domain" description="SGNH hydrolase-type esterase" evidence="2">
    <location>
        <begin position="58"/>
        <end position="220"/>
    </location>
</feature>
<keyword evidence="4" id="KW-1185">Reference proteome</keyword>
<dbReference type="EMBL" id="ADVL01000654">
    <property type="protein sequence ID" value="EFH10592.1"/>
    <property type="molecule type" value="Genomic_DNA"/>
</dbReference>
<dbReference type="InterPro" id="IPR013830">
    <property type="entry name" value="SGNH_hydro"/>
</dbReference>
<dbReference type="Pfam" id="PF13472">
    <property type="entry name" value="Lipase_GDSL_2"/>
    <property type="match status" value="1"/>
</dbReference>
<comment type="caution">
    <text evidence="3">The sequence shown here is derived from an EMBL/GenBank/DDBJ whole genome shotgun (WGS) entry which is preliminary data.</text>
</comment>
<dbReference type="GO" id="GO:0004622">
    <property type="term" value="F:phosphatidylcholine lysophospholipase activity"/>
    <property type="evidence" value="ECO:0007669"/>
    <property type="project" value="TreeGrafter"/>
</dbReference>
<organism evidence="3 4">
    <name type="scientific">Pseudoroseomonas cervicalis ATCC 49957</name>
    <dbReference type="NCBI Taxonomy" id="525371"/>
    <lineage>
        <taxon>Bacteria</taxon>
        <taxon>Pseudomonadati</taxon>
        <taxon>Pseudomonadota</taxon>
        <taxon>Alphaproteobacteria</taxon>
        <taxon>Acetobacterales</taxon>
        <taxon>Roseomonadaceae</taxon>
        <taxon>Roseomonas</taxon>
    </lineage>
</organism>